<evidence type="ECO:0000256" key="2">
    <source>
        <dbReference type="ARBA" id="ARBA00011085"/>
    </source>
</evidence>
<name>A0A409YY89_9AGAR</name>
<comment type="subcellular location">
    <subcellularLocation>
        <location evidence="1">Membrane</location>
        <topology evidence="1">Multi-pass membrane protein</topology>
    </subcellularLocation>
</comment>
<dbReference type="PANTHER" id="PTHR28097:SF1">
    <property type="entry name" value="PHEROMONE A FACTOR RECEPTOR"/>
    <property type="match status" value="1"/>
</dbReference>
<evidence type="ECO:0000256" key="5">
    <source>
        <dbReference type="ARBA" id="ARBA00022989"/>
    </source>
</evidence>
<comment type="similarity">
    <text evidence="2">Belongs to the G-protein coupled receptor 4 family.</text>
</comment>
<evidence type="ECO:0000256" key="3">
    <source>
        <dbReference type="ARBA" id="ARBA00022507"/>
    </source>
</evidence>
<dbReference type="Proteomes" id="UP000284842">
    <property type="component" value="Unassembled WGS sequence"/>
</dbReference>
<keyword evidence="9" id="KW-0807">Transducer</keyword>
<feature type="compositionally biased region" description="Pro residues" evidence="10">
    <location>
        <begin position="434"/>
        <end position="446"/>
    </location>
</feature>
<evidence type="ECO:0000256" key="1">
    <source>
        <dbReference type="ARBA" id="ARBA00004141"/>
    </source>
</evidence>
<dbReference type="GO" id="GO:0004932">
    <property type="term" value="F:mating-type factor pheromone receptor activity"/>
    <property type="evidence" value="ECO:0007669"/>
    <property type="project" value="InterPro"/>
</dbReference>
<dbReference type="InterPro" id="IPR001499">
    <property type="entry name" value="GPCR_STE3"/>
</dbReference>
<reference evidence="12 13" key="1">
    <citation type="journal article" date="2018" name="Evol. Lett.">
        <title>Horizontal gene cluster transfer increased hallucinogenic mushroom diversity.</title>
        <authorList>
            <person name="Reynolds H.T."/>
            <person name="Vijayakumar V."/>
            <person name="Gluck-Thaler E."/>
            <person name="Korotkin H.B."/>
            <person name="Matheny P.B."/>
            <person name="Slot J.C."/>
        </authorList>
    </citation>
    <scope>NUCLEOTIDE SEQUENCE [LARGE SCALE GENOMIC DNA]</scope>
    <source>
        <strain evidence="12 13">2629</strain>
    </source>
</reference>
<dbReference type="OrthoDB" id="2874149at2759"/>
<evidence type="ECO:0000313" key="13">
    <source>
        <dbReference type="Proteomes" id="UP000284842"/>
    </source>
</evidence>
<keyword evidence="4 11" id="KW-0812">Transmembrane</keyword>
<feature type="transmembrane region" description="Helical" evidence="11">
    <location>
        <begin position="110"/>
        <end position="130"/>
    </location>
</feature>
<dbReference type="PRINTS" id="PR00899">
    <property type="entry name" value="GPCRSTE3"/>
</dbReference>
<evidence type="ECO:0000313" key="12">
    <source>
        <dbReference type="EMBL" id="PPR07986.1"/>
    </source>
</evidence>
<feature type="transmembrane region" description="Helical" evidence="11">
    <location>
        <begin position="72"/>
        <end position="89"/>
    </location>
</feature>
<gene>
    <name evidence="12" type="ORF">CVT24_002698</name>
</gene>
<feature type="region of interest" description="Disordered" evidence="10">
    <location>
        <begin position="415"/>
        <end position="504"/>
    </location>
</feature>
<feature type="transmembrane region" description="Helical" evidence="11">
    <location>
        <begin position="261"/>
        <end position="281"/>
    </location>
</feature>
<dbReference type="InParanoid" id="A0A409YY89"/>
<proteinExistence type="inferred from homology"/>
<keyword evidence="8" id="KW-0675">Receptor</keyword>
<feature type="transmembrane region" description="Helical" evidence="11">
    <location>
        <begin position="34"/>
        <end position="52"/>
    </location>
</feature>
<comment type="caution">
    <text evidence="12">The sequence shown here is derived from an EMBL/GenBank/DDBJ whole genome shotgun (WGS) entry which is preliminary data.</text>
</comment>
<evidence type="ECO:0000256" key="8">
    <source>
        <dbReference type="ARBA" id="ARBA00023170"/>
    </source>
</evidence>
<keyword evidence="7 11" id="KW-0472">Membrane</keyword>
<keyword evidence="5 11" id="KW-1133">Transmembrane helix</keyword>
<evidence type="ECO:0000256" key="6">
    <source>
        <dbReference type="ARBA" id="ARBA00023040"/>
    </source>
</evidence>
<accession>A0A409YY89</accession>
<protein>
    <submittedName>
        <fullName evidence="12">Uncharacterized protein</fullName>
    </submittedName>
</protein>
<dbReference type="Pfam" id="PF02076">
    <property type="entry name" value="STE3"/>
    <property type="match status" value="1"/>
</dbReference>
<evidence type="ECO:0000256" key="10">
    <source>
        <dbReference type="SAM" id="MobiDB-lite"/>
    </source>
</evidence>
<dbReference type="AlphaFoldDB" id="A0A409YY89"/>
<evidence type="ECO:0000256" key="9">
    <source>
        <dbReference type="ARBA" id="ARBA00023224"/>
    </source>
</evidence>
<evidence type="ECO:0000256" key="11">
    <source>
        <dbReference type="SAM" id="Phobius"/>
    </source>
</evidence>
<dbReference type="GO" id="GO:0000750">
    <property type="term" value="P:pheromone-dependent signal transduction involved in conjugation with cellular fusion"/>
    <property type="evidence" value="ECO:0007669"/>
    <property type="project" value="TreeGrafter"/>
</dbReference>
<dbReference type="PANTHER" id="PTHR28097">
    <property type="entry name" value="PHEROMONE A FACTOR RECEPTOR"/>
    <property type="match status" value="1"/>
</dbReference>
<organism evidence="12 13">
    <name type="scientific">Panaeolus cyanescens</name>
    <dbReference type="NCBI Taxonomy" id="181874"/>
    <lineage>
        <taxon>Eukaryota</taxon>
        <taxon>Fungi</taxon>
        <taxon>Dikarya</taxon>
        <taxon>Basidiomycota</taxon>
        <taxon>Agaricomycotina</taxon>
        <taxon>Agaricomycetes</taxon>
        <taxon>Agaricomycetidae</taxon>
        <taxon>Agaricales</taxon>
        <taxon>Agaricineae</taxon>
        <taxon>Galeropsidaceae</taxon>
        <taxon>Panaeolus</taxon>
    </lineage>
</organism>
<evidence type="ECO:0000256" key="7">
    <source>
        <dbReference type="ARBA" id="ARBA00023136"/>
    </source>
</evidence>
<feature type="compositionally biased region" description="Low complexity" evidence="10">
    <location>
        <begin position="297"/>
        <end position="308"/>
    </location>
</feature>
<feature type="transmembrane region" description="Helical" evidence="11">
    <location>
        <begin position="150"/>
        <end position="176"/>
    </location>
</feature>
<feature type="region of interest" description="Disordered" evidence="10">
    <location>
        <begin position="297"/>
        <end position="327"/>
    </location>
</feature>
<dbReference type="EMBL" id="NHTK01000202">
    <property type="protein sequence ID" value="PPR07986.1"/>
    <property type="molecule type" value="Genomic_DNA"/>
</dbReference>
<sequence length="606" mass="66431">MAAELSVLSFLCAILLAVFLPIKRIYTDAPKLAIILWLFAYNLINAINSVIWTDNNDIHAVGWCDLATKIMMAASMALPGAFLCLSRRLEMLSSSREMSTHQTVVRNRMIFEIVLCCILPILYMSLHFVAQDHRFDLVRNFGCSPSVHESTLAFILIWGPPLILSTVSLVLSAFAMHHACRLPSHRFMEHLQLRSTTTTTTLFYRQLAVTIIISSLLAFFNIFVFFSVSHYVPWTSWASVHAAAADINFLPSSSTVKTIQVRWWSVFVVSIIYISLSFAFGEETRDAYRYMKALFSRSSEPSPSGSRETAPSSAPNPAKTKGSKMRPLTLELKSGWDDMLHEKSPRLKSIRSKSPMHSSASACSSPTPSSKSRMEDDEAFMNSTLSYLGSPTAKSLGISSPVTPTTPSPRVAFELLSNPFPTPPPPVASTQPTAPVPKTPPRPAPAKLPSHITSVLSEAWPVPPASPSPSRSVSRHGTPSPTGSISRAHMGLNSRPDSRPQSPAASLLDENIDLSEITFGIALYSPSTPPHLRARPFENSSISSMNELGVHTPTTPSTPMAPRRGILKRPSIRSLNRKISRERLSSGSSTLPAGDIIRMSVVHETV</sequence>
<dbReference type="STRING" id="181874.A0A409YY89"/>
<keyword evidence="13" id="KW-1185">Reference proteome</keyword>
<keyword evidence="6" id="KW-0297">G-protein coupled receptor</keyword>
<feature type="transmembrane region" description="Helical" evidence="11">
    <location>
        <begin position="202"/>
        <end position="226"/>
    </location>
</feature>
<feature type="compositionally biased region" description="Low complexity" evidence="10">
    <location>
        <begin position="352"/>
        <end position="371"/>
    </location>
</feature>
<keyword evidence="3" id="KW-0589">Pheromone response</keyword>
<dbReference type="GO" id="GO:0005886">
    <property type="term" value="C:plasma membrane"/>
    <property type="evidence" value="ECO:0007669"/>
    <property type="project" value="TreeGrafter"/>
</dbReference>
<feature type="transmembrane region" description="Helical" evidence="11">
    <location>
        <begin position="6"/>
        <end position="22"/>
    </location>
</feature>
<feature type="region of interest" description="Disordered" evidence="10">
    <location>
        <begin position="347"/>
        <end position="374"/>
    </location>
</feature>
<evidence type="ECO:0000256" key="4">
    <source>
        <dbReference type="ARBA" id="ARBA00022692"/>
    </source>
</evidence>